<dbReference type="EMBL" id="CP086138">
    <property type="protein sequence ID" value="UEM18212.1"/>
    <property type="molecule type" value="Genomic_DNA"/>
</dbReference>
<accession>A0A9X9YE68</accession>
<proteinExistence type="inferred from homology"/>
<dbReference type="PROSITE" id="PS00397">
    <property type="entry name" value="RECOMBINASES_1"/>
    <property type="match status" value="1"/>
</dbReference>
<dbReference type="PANTHER" id="PTHR30461:SF26">
    <property type="entry name" value="RESOLVASE HOMOLOG YNEB"/>
    <property type="match status" value="1"/>
</dbReference>
<dbReference type="SMART" id="SM00857">
    <property type="entry name" value="Resolvase"/>
    <property type="match status" value="1"/>
</dbReference>
<feature type="active site" description="O-(5'-phospho-DNA)-serine intermediate" evidence="5 6">
    <location>
        <position position="49"/>
    </location>
</feature>
<evidence type="ECO:0000313" key="9">
    <source>
        <dbReference type="Proteomes" id="UP000664702"/>
    </source>
</evidence>
<dbReference type="InterPro" id="IPR050639">
    <property type="entry name" value="SSR_resolvase"/>
</dbReference>
<evidence type="ECO:0000256" key="5">
    <source>
        <dbReference type="PIRSR" id="PIRSR606118-50"/>
    </source>
</evidence>
<dbReference type="KEGG" id="bban:J4G43_053515"/>
<dbReference type="GO" id="GO:0015074">
    <property type="term" value="P:DNA integration"/>
    <property type="evidence" value="ECO:0007669"/>
    <property type="project" value="UniProtKB-KW"/>
</dbReference>
<evidence type="ECO:0000256" key="4">
    <source>
        <dbReference type="ARBA" id="ARBA00023172"/>
    </source>
</evidence>
<evidence type="ECO:0000256" key="3">
    <source>
        <dbReference type="ARBA" id="ARBA00023125"/>
    </source>
</evidence>
<reference evidence="8 9" key="1">
    <citation type="journal article" date="2022" name="Int. J. Syst. Evol. Microbiol.">
        <title>Strains of Bradyrhizobium barranii sp. nov. associated with legumes native to Canada are symbionts of soybeans and belong to different subspecies (subsp. barranii subsp. nov. and subsp. apii subsp. nov.) and symbiovars (sv. glycinearum and sv. septentrionale).</title>
        <authorList>
            <person name="Bromfield E.S.P."/>
            <person name="Cloutier S."/>
            <person name="Wasai-Hara S."/>
            <person name="Minamisawa K."/>
        </authorList>
    </citation>
    <scope>NUCLEOTIDE SEQUENCE [LARGE SCALE GENOMIC DNA]</scope>
    <source>
        <strain evidence="8 9">144S4</strain>
        <plasmid evidence="9">pBb144S4b</plasmid>
    </source>
</reference>
<geneLocation type="plasmid" evidence="8 9">
    <name>pBb144S4b</name>
</geneLocation>
<keyword evidence="2" id="KW-0229">DNA integration</keyword>
<dbReference type="InterPro" id="IPR006119">
    <property type="entry name" value="Resolv_N"/>
</dbReference>
<feature type="domain" description="Resolvase/invertase-type recombinase catalytic" evidence="7">
    <location>
        <begin position="41"/>
        <end position="176"/>
    </location>
</feature>
<evidence type="ECO:0000256" key="1">
    <source>
        <dbReference type="ARBA" id="ARBA00009913"/>
    </source>
</evidence>
<dbReference type="RefSeq" id="WP_225005974.1">
    <property type="nucleotide sequence ID" value="NZ_CP086138.1"/>
</dbReference>
<name>A0A9X9YE68_9BRAD</name>
<protein>
    <submittedName>
        <fullName evidence="8">Recombinase family protein</fullName>
    </submittedName>
</protein>
<dbReference type="Proteomes" id="UP000664702">
    <property type="component" value="Plasmid pBb144S4b"/>
</dbReference>
<gene>
    <name evidence="8" type="ORF">J4G43_053515</name>
</gene>
<dbReference type="PROSITE" id="PS51736">
    <property type="entry name" value="RECOMBINASES_3"/>
    <property type="match status" value="1"/>
</dbReference>
<dbReference type="PANTHER" id="PTHR30461">
    <property type="entry name" value="DNA-INVERTASE FROM LAMBDOID PROPHAGE"/>
    <property type="match status" value="1"/>
</dbReference>
<dbReference type="InterPro" id="IPR006118">
    <property type="entry name" value="Recombinase_CS"/>
</dbReference>
<evidence type="ECO:0000259" key="7">
    <source>
        <dbReference type="PROSITE" id="PS51736"/>
    </source>
</evidence>
<dbReference type="GO" id="GO:0000150">
    <property type="term" value="F:DNA strand exchange activity"/>
    <property type="evidence" value="ECO:0007669"/>
    <property type="project" value="InterPro"/>
</dbReference>
<dbReference type="SUPFAM" id="SSF53041">
    <property type="entry name" value="Resolvase-like"/>
    <property type="match status" value="1"/>
</dbReference>
<evidence type="ECO:0000313" key="8">
    <source>
        <dbReference type="EMBL" id="UEM18212.1"/>
    </source>
</evidence>
<dbReference type="InterPro" id="IPR036162">
    <property type="entry name" value="Resolvase-like_N_sf"/>
</dbReference>
<keyword evidence="3" id="KW-0238">DNA-binding</keyword>
<dbReference type="Gene3D" id="3.40.50.1390">
    <property type="entry name" value="Resolvase, N-terminal catalytic domain"/>
    <property type="match status" value="1"/>
</dbReference>
<sequence>MKRATSRKDSTNSRRQIYRSREGRGLAKIRSFASGQQNPMCVYGYARVSTSSQELDIQLAQLDAAGCERVFCEKESGTKDNRRVLSQLLRRLRPGDVVIVSAHDRLTRGGPFKMLSILAEITSRGAAYKSLAEPWADTTHELGEVLAALVGYIARKTREDIIRRTSAGRERARQNGVRFGRKPKLTMAQREAALARRRAGENQKAIAQAFNVISRLKSTSSNA</sequence>
<dbReference type="AlphaFoldDB" id="A0A9X9YE68"/>
<dbReference type="Pfam" id="PF00239">
    <property type="entry name" value="Resolvase"/>
    <property type="match status" value="1"/>
</dbReference>
<comment type="similarity">
    <text evidence="1">Belongs to the site-specific recombinase resolvase family.</text>
</comment>
<keyword evidence="4" id="KW-0233">DNA recombination</keyword>
<keyword evidence="8" id="KW-0614">Plasmid</keyword>
<dbReference type="CDD" id="cd03768">
    <property type="entry name" value="SR_ResInv"/>
    <property type="match status" value="1"/>
</dbReference>
<evidence type="ECO:0000256" key="2">
    <source>
        <dbReference type="ARBA" id="ARBA00022908"/>
    </source>
</evidence>
<dbReference type="GO" id="GO:0003677">
    <property type="term" value="F:DNA binding"/>
    <property type="evidence" value="ECO:0007669"/>
    <property type="project" value="UniProtKB-KW"/>
</dbReference>
<organism evidence="8 9">
    <name type="scientific">Bradyrhizobium barranii subsp. barranii</name>
    <dbReference type="NCBI Taxonomy" id="2823807"/>
    <lineage>
        <taxon>Bacteria</taxon>
        <taxon>Pseudomonadati</taxon>
        <taxon>Pseudomonadota</taxon>
        <taxon>Alphaproteobacteria</taxon>
        <taxon>Hyphomicrobiales</taxon>
        <taxon>Nitrobacteraceae</taxon>
        <taxon>Bradyrhizobium</taxon>
        <taxon>Bradyrhizobium barranii</taxon>
    </lineage>
</organism>
<evidence type="ECO:0000256" key="6">
    <source>
        <dbReference type="PROSITE-ProRule" id="PRU10137"/>
    </source>
</evidence>